<reference evidence="14 15" key="1">
    <citation type="submission" date="2023-01" db="EMBL/GenBank/DDBJ databases">
        <title>Analysis of 21 Apiospora genomes using comparative genomics revels a genus with tremendous synthesis potential of carbohydrate active enzymes and secondary metabolites.</title>
        <authorList>
            <person name="Sorensen T."/>
        </authorList>
    </citation>
    <scope>NUCLEOTIDE SEQUENCE [LARGE SCALE GENOMIC DNA]</scope>
    <source>
        <strain evidence="14 15">CBS 117206</strain>
    </source>
</reference>
<feature type="compositionally biased region" description="Basic and acidic residues" evidence="10">
    <location>
        <begin position="46"/>
        <end position="64"/>
    </location>
</feature>
<feature type="region of interest" description="Disordered" evidence="10">
    <location>
        <begin position="518"/>
        <end position="558"/>
    </location>
</feature>
<proteinExistence type="predicted"/>
<feature type="region of interest" description="Disordered" evidence="10">
    <location>
        <begin position="329"/>
        <end position="350"/>
    </location>
</feature>
<dbReference type="SMART" id="SM00360">
    <property type="entry name" value="RRM"/>
    <property type="match status" value="2"/>
</dbReference>
<feature type="domain" description="RanBP2-type" evidence="13">
    <location>
        <begin position="247"/>
        <end position="276"/>
    </location>
</feature>
<feature type="compositionally biased region" description="Low complexity" evidence="10">
    <location>
        <begin position="536"/>
        <end position="546"/>
    </location>
</feature>
<feature type="compositionally biased region" description="Basic and acidic residues" evidence="10">
    <location>
        <begin position="108"/>
        <end position="130"/>
    </location>
</feature>
<dbReference type="PROSITE" id="PS50199">
    <property type="entry name" value="ZF_RANBP2_2"/>
    <property type="match status" value="1"/>
</dbReference>
<keyword evidence="15" id="KW-1185">Reference proteome</keyword>
<dbReference type="CDD" id="cd00590">
    <property type="entry name" value="RRM_SF"/>
    <property type="match status" value="2"/>
</dbReference>
<feature type="region of interest" description="Disordered" evidence="10">
    <location>
        <begin position="1"/>
        <end position="158"/>
    </location>
</feature>
<feature type="region of interest" description="Disordered" evidence="10">
    <location>
        <begin position="463"/>
        <end position="496"/>
    </location>
</feature>
<dbReference type="Gene3D" id="3.30.70.330">
    <property type="match status" value="2"/>
</dbReference>
<dbReference type="InterPro" id="IPR035979">
    <property type="entry name" value="RBD_domain_sf"/>
</dbReference>
<feature type="region of interest" description="Disordered" evidence="10">
    <location>
        <begin position="627"/>
        <end position="670"/>
    </location>
</feature>
<comment type="subcellular location">
    <subcellularLocation>
        <location evidence="1">Nucleus</location>
    </subcellularLocation>
</comment>
<evidence type="ECO:0000256" key="7">
    <source>
        <dbReference type="ARBA" id="ARBA00023242"/>
    </source>
</evidence>
<evidence type="ECO:0000256" key="2">
    <source>
        <dbReference type="ARBA" id="ARBA00022723"/>
    </source>
</evidence>
<dbReference type="InterPro" id="IPR000504">
    <property type="entry name" value="RRM_dom"/>
</dbReference>
<dbReference type="PROSITE" id="PS50174">
    <property type="entry name" value="G_PATCH"/>
    <property type="match status" value="1"/>
</dbReference>
<dbReference type="Proteomes" id="UP001392437">
    <property type="component" value="Unassembled WGS sequence"/>
</dbReference>
<evidence type="ECO:0000256" key="8">
    <source>
        <dbReference type="PROSITE-ProRule" id="PRU00176"/>
    </source>
</evidence>
<comment type="caution">
    <text evidence="14">The sequence shown here is derived from an EMBL/GenBank/DDBJ whole genome shotgun (WGS) entry which is preliminary data.</text>
</comment>
<evidence type="ECO:0000256" key="5">
    <source>
        <dbReference type="ARBA" id="ARBA00022833"/>
    </source>
</evidence>
<feature type="compositionally biased region" description="Basic and acidic residues" evidence="10">
    <location>
        <begin position="30"/>
        <end position="39"/>
    </location>
</feature>
<evidence type="ECO:0000259" key="13">
    <source>
        <dbReference type="PROSITE" id="PS50199"/>
    </source>
</evidence>
<organism evidence="14 15">
    <name type="scientific">Apiospora kogelbergensis</name>
    <dbReference type="NCBI Taxonomy" id="1337665"/>
    <lineage>
        <taxon>Eukaryota</taxon>
        <taxon>Fungi</taxon>
        <taxon>Dikarya</taxon>
        <taxon>Ascomycota</taxon>
        <taxon>Pezizomycotina</taxon>
        <taxon>Sordariomycetes</taxon>
        <taxon>Xylariomycetidae</taxon>
        <taxon>Amphisphaeriales</taxon>
        <taxon>Apiosporaceae</taxon>
        <taxon>Apiospora</taxon>
    </lineage>
</organism>
<keyword evidence="4 9" id="KW-0863">Zinc-finger</keyword>
<dbReference type="PROSITE" id="PS01358">
    <property type="entry name" value="ZF_RANBP2_1"/>
    <property type="match status" value="1"/>
</dbReference>
<feature type="domain" description="G-patch" evidence="12">
    <location>
        <begin position="667"/>
        <end position="713"/>
    </location>
</feature>
<dbReference type="InterPro" id="IPR036443">
    <property type="entry name" value="Znf_RanBP2_sf"/>
</dbReference>
<dbReference type="SMART" id="SM00547">
    <property type="entry name" value="ZnF_RBZ"/>
    <property type="match status" value="1"/>
</dbReference>
<evidence type="ECO:0000256" key="3">
    <source>
        <dbReference type="ARBA" id="ARBA00022737"/>
    </source>
</evidence>
<accession>A0AAW0RCU5</accession>
<keyword evidence="5" id="KW-0862">Zinc</keyword>
<evidence type="ECO:0000256" key="4">
    <source>
        <dbReference type="ARBA" id="ARBA00022771"/>
    </source>
</evidence>
<dbReference type="PROSITE" id="PS50102">
    <property type="entry name" value="RRM"/>
    <property type="match status" value="1"/>
</dbReference>
<keyword evidence="2" id="KW-0479">Metal-binding</keyword>
<dbReference type="SUPFAM" id="SSF54928">
    <property type="entry name" value="RNA-binding domain, RBD"/>
    <property type="match status" value="2"/>
</dbReference>
<dbReference type="PANTHER" id="PTHR13948">
    <property type="entry name" value="RNA-BINDING PROTEIN"/>
    <property type="match status" value="1"/>
</dbReference>
<sequence>MYDDYDHPAARDRDERASGYRRRSPSSRDGQYRSRHDSSRSPPRAPRGDDSYRDRSRDWDHGYEHNAGTTTTTERYERGRGAYQGGSETGAYGDRNYRRRYSPGNARDGGRAMEPGYDRERGRRSPRDHSSPGGSGDDTYYRDGGHRSGRGRPYHTIKMDDLPENISSHEVETIMKSMGASGLVEVRIKSDDRAGDHRCYAFAEFASDEDSVNFLENNYPALEFTAADGFNAYVPIAYSRERRQPTNPDDWQCTMCHFENFSRRATCKQCKAPRSSENVADMQLDGKSDECPQQTPSQFLVIRNLPPTISETNLAVGVKKLYVAKEDEPKQAAGAPPKLKSTAPVGNTTGLGAKPGSLSRVFMIRDRYNDAGCRYGFAEFSNLDDARAAMAKFNASPHFTIGSKPVTVAYIHSGVFIPYFKPVTDQDRKFTFTASHNPTLLLSYWNPSVYASEFTIFSENLYEERPTDGPKSDQAASAKDSKKRKADKELTAPTGKKVIAMAPQLAKWANKHAELRGAKNETKNGSNNEKAPPVTGSNSIGSISIESPPPPPPAPVGESYADLDRNCCLLCRRKFVSEPSLRRHEQLSDLHKKNLDDKNLVAKATMGLKAIGKEPSSNYRDRAKERRLVHNQPNKPKPHLPRKKPQASSSSRENEPPGKEPTPSKPAMSRGAGLLAKMGWNAGAGLGAEGAGRTNIIETAAYAPGVGLGAEGGKIGDAVEEAARATKNDYSDFVAKAKDKARERYEKMG</sequence>
<dbReference type="InterPro" id="IPR012677">
    <property type="entry name" value="Nucleotide-bd_a/b_plait_sf"/>
</dbReference>
<dbReference type="InterPro" id="IPR000467">
    <property type="entry name" value="G_patch_dom"/>
</dbReference>
<evidence type="ECO:0000256" key="6">
    <source>
        <dbReference type="ARBA" id="ARBA00022884"/>
    </source>
</evidence>
<dbReference type="SMART" id="SM00443">
    <property type="entry name" value="G_patch"/>
    <property type="match status" value="1"/>
</dbReference>
<dbReference type="SUPFAM" id="SSF90209">
    <property type="entry name" value="Ran binding protein zinc finger-like"/>
    <property type="match status" value="1"/>
</dbReference>
<evidence type="ECO:0000256" key="9">
    <source>
        <dbReference type="PROSITE-ProRule" id="PRU00322"/>
    </source>
</evidence>
<evidence type="ECO:0000256" key="1">
    <source>
        <dbReference type="ARBA" id="ARBA00004123"/>
    </source>
</evidence>
<keyword evidence="6 8" id="KW-0694">RNA-binding</keyword>
<dbReference type="GO" id="GO:0000398">
    <property type="term" value="P:mRNA splicing, via spliceosome"/>
    <property type="evidence" value="ECO:0007669"/>
    <property type="project" value="TreeGrafter"/>
</dbReference>
<gene>
    <name evidence="14" type="ORF">PG999_000801</name>
</gene>
<keyword evidence="7" id="KW-0539">Nucleus</keyword>
<evidence type="ECO:0000256" key="10">
    <source>
        <dbReference type="SAM" id="MobiDB-lite"/>
    </source>
</evidence>
<keyword evidence="3" id="KW-0677">Repeat</keyword>
<dbReference type="AlphaFoldDB" id="A0AAW0RCU5"/>
<feature type="domain" description="RRM" evidence="11">
    <location>
        <begin position="155"/>
        <end position="241"/>
    </location>
</feature>
<dbReference type="InterPro" id="IPR001876">
    <property type="entry name" value="Znf_RanBP2"/>
</dbReference>
<dbReference type="EMBL" id="JAQQWP010000001">
    <property type="protein sequence ID" value="KAK8132628.1"/>
    <property type="molecule type" value="Genomic_DNA"/>
</dbReference>
<feature type="compositionally biased region" description="Basic residues" evidence="10">
    <location>
        <begin position="636"/>
        <end position="645"/>
    </location>
</feature>
<dbReference type="Pfam" id="PF01585">
    <property type="entry name" value="G-patch"/>
    <property type="match status" value="1"/>
</dbReference>
<evidence type="ECO:0000313" key="14">
    <source>
        <dbReference type="EMBL" id="KAK8132628.1"/>
    </source>
</evidence>
<dbReference type="GO" id="GO:0005634">
    <property type="term" value="C:nucleus"/>
    <property type="evidence" value="ECO:0007669"/>
    <property type="project" value="UniProtKB-SubCell"/>
</dbReference>
<evidence type="ECO:0000259" key="12">
    <source>
        <dbReference type="PROSITE" id="PS50174"/>
    </source>
</evidence>
<evidence type="ECO:0000313" key="15">
    <source>
        <dbReference type="Proteomes" id="UP001392437"/>
    </source>
</evidence>
<protein>
    <submittedName>
        <fullName evidence="14">Rna-binding protein</fullName>
    </submittedName>
</protein>
<dbReference type="Gene3D" id="4.10.1060.10">
    <property type="entry name" value="Zinc finger, RanBP2-type"/>
    <property type="match status" value="1"/>
</dbReference>
<name>A0AAW0RCU5_9PEZI</name>
<dbReference type="PANTHER" id="PTHR13948:SF3">
    <property type="entry name" value="FI21118P1"/>
    <property type="match status" value="1"/>
</dbReference>
<dbReference type="GO" id="GO:0003723">
    <property type="term" value="F:RNA binding"/>
    <property type="evidence" value="ECO:0007669"/>
    <property type="project" value="UniProtKB-UniRule"/>
</dbReference>
<evidence type="ECO:0000259" key="11">
    <source>
        <dbReference type="PROSITE" id="PS50102"/>
    </source>
</evidence>
<dbReference type="Pfam" id="PF00076">
    <property type="entry name" value="RRM_1"/>
    <property type="match status" value="1"/>
</dbReference>
<feature type="compositionally biased region" description="Basic and acidic residues" evidence="10">
    <location>
        <begin position="1"/>
        <end position="18"/>
    </location>
</feature>
<dbReference type="GO" id="GO:0008270">
    <property type="term" value="F:zinc ion binding"/>
    <property type="evidence" value="ECO:0007669"/>
    <property type="project" value="UniProtKB-KW"/>
</dbReference>